<proteinExistence type="predicted"/>
<dbReference type="EMBL" id="SNAA01000019">
    <property type="protein sequence ID" value="TDL76063.1"/>
    <property type="molecule type" value="Genomic_DNA"/>
</dbReference>
<dbReference type="PROSITE" id="PS51257">
    <property type="entry name" value="PROKAR_LIPOPROTEIN"/>
    <property type="match status" value="1"/>
</dbReference>
<reference evidence="2 3" key="1">
    <citation type="submission" date="2019-03" db="EMBL/GenBank/DDBJ databases">
        <title>Primorskyibacter sp. SS33 isolated from sediments.</title>
        <authorList>
            <person name="Xunke S."/>
        </authorList>
    </citation>
    <scope>NUCLEOTIDE SEQUENCE [LARGE SCALE GENOMIC DNA]</scope>
    <source>
        <strain evidence="2 3">SS33</strain>
    </source>
</reference>
<feature type="signal peptide" evidence="1">
    <location>
        <begin position="1"/>
        <end position="21"/>
    </location>
</feature>
<dbReference type="Proteomes" id="UP000295701">
    <property type="component" value="Unassembled WGS sequence"/>
</dbReference>
<organism evidence="2 3">
    <name type="scientific">Palleronia sediminis</name>
    <dbReference type="NCBI Taxonomy" id="2547833"/>
    <lineage>
        <taxon>Bacteria</taxon>
        <taxon>Pseudomonadati</taxon>
        <taxon>Pseudomonadota</taxon>
        <taxon>Alphaproteobacteria</taxon>
        <taxon>Rhodobacterales</taxon>
        <taxon>Roseobacteraceae</taxon>
        <taxon>Palleronia</taxon>
    </lineage>
</organism>
<dbReference type="RefSeq" id="WP_133397844.1">
    <property type="nucleotide sequence ID" value="NZ_SNAA01000019.1"/>
</dbReference>
<dbReference type="AlphaFoldDB" id="A0A4R6A5L6"/>
<protein>
    <submittedName>
        <fullName evidence="2">Argininosuccinate lyase</fullName>
    </submittedName>
</protein>
<feature type="chain" id="PRO_5020795523" evidence="1">
    <location>
        <begin position="22"/>
        <end position="51"/>
    </location>
</feature>
<comment type="caution">
    <text evidence="2">The sequence shown here is derived from an EMBL/GenBank/DDBJ whole genome shotgun (WGS) entry which is preliminary data.</text>
</comment>
<evidence type="ECO:0000313" key="2">
    <source>
        <dbReference type="EMBL" id="TDL76063.1"/>
    </source>
</evidence>
<accession>A0A4R6A5L6</accession>
<sequence>MIRVLAPLAVLIGLAACGAPGAPEAPAGAVEDTAPRIEVSGTAEIGIGGTF</sequence>
<dbReference type="GO" id="GO:0016829">
    <property type="term" value="F:lyase activity"/>
    <property type="evidence" value="ECO:0007669"/>
    <property type="project" value="UniProtKB-KW"/>
</dbReference>
<evidence type="ECO:0000256" key="1">
    <source>
        <dbReference type="SAM" id="SignalP"/>
    </source>
</evidence>
<keyword evidence="1" id="KW-0732">Signal</keyword>
<name>A0A4R6A5L6_9RHOB</name>
<gene>
    <name evidence="2" type="ORF">E2L08_14655</name>
</gene>
<evidence type="ECO:0000313" key="3">
    <source>
        <dbReference type="Proteomes" id="UP000295701"/>
    </source>
</evidence>
<keyword evidence="2" id="KW-0456">Lyase</keyword>
<keyword evidence="3" id="KW-1185">Reference proteome</keyword>